<keyword evidence="1" id="KW-0472">Membrane</keyword>
<sequence>MTGDRAVSFAQASGRSARIVAALTVAATTLILSPQPARAVEPYAGVYSNLNASALAIGTAGKEVGLFYNAYAGGGASRPDTVTVTIDLITIYKLNVRLKAATPGCTTTGMAITCTKRSDAVGDPDGDLELVFTPTTDAKVGDVGQVRVTTSAPGVDKEESTYRLAIAESGPDLRARRFKAESTPGGTVTFRPQFRNAGDRTAETLILYLGGDTFATYTDRFANCHYNPDPAFFGAVCVLRGVGVPVGGTVRTTAPLTVKVGDDVPGRTFAYYNAEVLEDNTGIVGWWDSWPKGNGSDLRFEGVDASVARDVDYADTQGNIAISTPPNPSDVAAIGATGSGSVGGTLKLRVGMTNKGPGYINGIGDSQGSDPDDPYNAGFRVTFPSGVQVTAVDENEYCRGLVDGKPDGSFNEPGRTAYHCIEWALGVGETYTVEFTVKITGPVGTAGTVVAHGGSSDPVPANNTAAVTVTAGGGNGGGGGGGGGLPITGANVALVSGAGAVLLAVGAGLFVAARRRRSVFVAD</sequence>
<dbReference type="Proteomes" id="UP000619260">
    <property type="component" value="Unassembled WGS sequence"/>
</dbReference>
<feature type="transmembrane region" description="Helical" evidence="1">
    <location>
        <begin position="492"/>
        <end position="513"/>
    </location>
</feature>
<comment type="caution">
    <text evidence="2">The sequence shown here is derived from an EMBL/GenBank/DDBJ whole genome shotgun (WGS) entry which is preliminary data.</text>
</comment>
<gene>
    <name evidence="2" type="ORF">Val02_45740</name>
</gene>
<proteinExistence type="predicted"/>
<evidence type="ECO:0000313" key="2">
    <source>
        <dbReference type="EMBL" id="GIJ47688.1"/>
    </source>
</evidence>
<accession>A0A8J3YP47</accession>
<reference evidence="2" key="1">
    <citation type="submission" date="2021-01" db="EMBL/GenBank/DDBJ databases">
        <title>Whole genome shotgun sequence of Virgisporangium aliadipatigenens NBRC 105644.</title>
        <authorList>
            <person name="Komaki H."/>
            <person name="Tamura T."/>
        </authorList>
    </citation>
    <scope>NUCLEOTIDE SEQUENCE</scope>
    <source>
        <strain evidence="2">NBRC 105644</strain>
    </source>
</reference>
<evidence type="ECO:0000313" key="3">
    <source>
        <dbReference type="Proteomes" id="UP000619260"/>
    </source>
</evidence>
<protein>
    <recommendedName>
        <fullName evidence="4">LPXTG cell wall anchor domain-containing protein</fullName>
    </recommendedName>
</protein>
<organism evidence="2 3">
    <name type="scientific">Virgisporangium aliadipatigenens</name>
    <dbReference type="NCBI Taxonomy" id="741659"/>
    <lineage>
        <taxon>Bacteria</taxon>
        <taxon>Bacillati</taxon>
        <taxon>Actinomycetota</taxon>
        <taxon>Actinomycetes</taxon>
        <taxon>Micromonosporales</taxon>
        <taxon>Micromonosporaceae</taxon>
        <taxon>Virgisporangium</taxon>
    </lineage>
</organism>
<keyword evidence="3" id="KW-1185">Reference proteome</keyword>
<dbReference type="EMBL" id="BOPF01000016">
    <property type="protein sequence ID" value="GIJ47688.1"/>
    <property type="molecule type" value="Genomic_DNA"/>
</dbReference>
<dbReference type="AlphaFoldDB" id="A0A8J3YP47"/>
<name>A0A8J3YP47_9ACTN</name>
<evidence type="ECO:0008006" key="4">
    <source>
        <dbReference type="Google" id="ProtNLM"/>
    </source>
</evidence>
<keyword evidence="1" id="KW-0812">Transmembrane</keyword>
<keyword evidence="1" id="KW-1133">Transmembrane helix</keyword>
<evidence type="ECO:0000256" key="1">
    <source>
        <dbReference type="SAM" id="Phobius"/>
    </source>
</evidence>